<sequence length="269" mass="27729">MASRDASQGLAEIFEGVQRAFAAPASWESTVIATTTIFVIAAPVLFVGLSVSGVLSAFVLGLFTFRAFGAQGTIIVFLYFLIGTAATKVKYKLKKAEGTAEKRGGRRGPGSVWGSGTAGTLCAIATIYGVGGPSWVSLWRLGFLASFCTKLSDTMGSEIGKAFGKTTYLVTTMTVVPRGTDGAVSVVGTFAGVVASVFLALIGCIISMTDMSGAVICVMAAQVANLCESFIGAALQDEKGSEWITNDVSNIFNISIGATLAILASLLIG</sequence>
<feature type="transmembrane region" description="Helical" evidence="6">
    <location>
        <begin position="37"/>
        <end position="62"/>
    </location>
</feature>
<dbReference type="GO" id="GO:0009706">
    <property type="term" value="C:chloroplast inner membrane"/>
    <property type="evidence" value="ECO:0007669"/>
    <property type="project" value="TreeGrafter"/>
</dbReference>
<keyword evidence="5 6" id="KW-0472">Membrane</keyword>
<evidence type="ECO:0000256" key="3">
    <source>
        <dbReference type="ARBA" id="ARBA00022692"/>
    </source>
</evidence>
<proteinExistence type="inferred from homology"/>
<gene>
    <name evidence="7" type="ORF">KC19_1G083700</name>
</gene>
<comment type="subcellular location">
    <subcellularLocation>
        <location evidence="1">Membrane</location>
        <topology evidence="1">Multi-pass membrane protein</topology>
    </subcellularLocation>
</comment>
<dbReference type="Pfam" id="PF01940">
    <property type="entry name" value="DUF92"/>
    <property type="match status" value="1"/>
</dbReference>
<organism evidence="7 8">
    <name type="scientific">Ceratodon purpureus</name>
    <name type="common">Fire moss</name>
    <name type="synonym">Dicranum purpureum</name>
    <dbReference type="NCBI Taxonomy" id="3225"/>
    <lineage>
        <taxon>Eukaryota</taxon>
        <taxon>Viridiplantae</taxon>
        <taxon>Streptophyta</taxon>
        <taxon>Embryophyta</taxon>
        <taxon>Bryophyta</taxon>
        <taxon>Bryophytina</taxon>
        <taxon>Bryopsida</taxon>
        <taxon>Dicranidae</taxon>
        <taxon>Pseudoditrichales</taxon>
        <taxon>Ditrichaceae</taxon>
        <taxon>Ceratodon</taxon>
    </lineage>
</organism>
<feature type="transmembrane region" description="Helical" evidence="6">
    <location>
        <begin position="213"/>
        <end position="231"/>
    </location>
</feature>
<keyword evidence="4 6" id="KW-1133">Transmembrane helix</keyword>
<dbReference type="OrthoDB" id="30881at2759"/>
<dbReference type="AlphaFoldDB" id="A0A8T0J2V2"/>
<feature type="transmembrane region" description="Helical" evidence="6">
    <location>
        <begin position="183"/>
        <end position="206"/>
    </location>
</feature>
<reference evidence="7" key="1">
    <citation type="submission" date="2020-06" db="EMBL/GenBank/DDBJ databases">
        <title>WGS assembly of Ceratodon purpureus strain R40.</title>
        <authorList>
            <person name="Carey S.B."/>
            <person name="Jenkins J."/>
            <person name="Shu S."/>
            <person name="Lovell J.T."/>
            <person name="Sreedasyam A."/>
            <person name="Maumus F."/>
            <person name="Tiley G.P."/>
            <person name="Fernandez-Pozo N."/>
            <person name="Barry K."/>
            <person name="Chen C."/>
            <person name="Wang M."/>
            <person name="Lipzen A."/>
            <person name="Daum C."/>
            <person name="Saski C.A."/>
            <person name="Payton A.C."/>
            <person name="Mcbreen J.C."/>
            <person name="Conrad R.E."/>
            <person name="Kollar L.M."/>
            <person name="Olsson S."/>
            <person name="Huttunen S."/>
            <person name="Landis J.B."/>
            <person name="Wickett N.J."/>
            <person name="Johnson M.G."/>
            <person name="Rensing S.A."/>
            <person name="Grimwood J."/>
            <person name="Schmutz J."/>
            <person name="Mcdaniel S.F."/>
        </authorList>
    </citation>
    <scope>NUCLEOTIDE SEQUENCE</scope>
    <source>
        <strain evidence="7">R40</strain>
    </source>
</reference>
<evidence type="ECO:0000256" key="1">
    <source>
        <dbReference type="ARBA" id="ARBA00004141"/>
    </source>
</evidence>
<evidence type="ECO:0000256" key="5">
    <source>
        <dbReference type="ARBA" id="ARBA00023136"/>
    </source>
</evidence>
<evidence type="ECO:0000313" key="7">
    <source>
        <dbReference type="EMBL" id="KAG0590240.1"/>
    </source>
</evidence>
<protein>
    <recommendedName>
        <fullName evidence="9">TIGR00297 family protein</fullName>
    </recommendedName>
</protein>
<dbReference type="PANTHER" id="PTHR13353:SF5">
    <property type="entry name" value="TRANSMEMBRANE PROTEIN 19"/>
    <property type="match status" value="1"/>
</dbReference>
<evidence type="ECO:0000256" key="4">
    <source>
        <dbReference type="ARBA" id="ARBA00022989"/>
    </source>
</evidence>
<feature type="transmembrane region" description="Helical" evidence="6">
    <location>
        <begin position="110"/>
        <end position="131"/>
    </location>
</feature>
<evidence type="ECO:0000313" key="8">
    <source>
        <dbReference type="Proteomes" id="UP000822688"/>
    </source>
</evidence>
<keyword evidence="8" id="KW-1185">Reference proteome</keyword>
<dbReference type="InterPro" id="IPR002794">
    <property type="entry name" value="DUF92_TMEM19"/>
</dbReference>
<accession>A0A8T0J2V2</accession>
<name>A0A8T0J2V2_CERPU</name>
<comment type="caution">
    <text evidence="7">The sequence shown here is derived from an EMBL/GenBank/DDBJ whole genome shotgun (WGS) entry which is preliminary data.</text>
</comment>
<dbReference type="PANTHER" id="PTHR13353">
    <property type="entry name" value="TRANSMEMBRANE PROTEIN 19"/>
    <property type="match status" value="1"/>
</dbReference>
<dbReference type="EMBL" id="CM026421">
    <property type="protein sequence ID" value="KAG0590240.1"/>
    <property type="molecule type" value="Genomic_DNA"/>
</dbReference>
<keyword evidence="3 6" id="KW-0812">Transmembrane</keyword>
<dbReference type="Proteomes" id="UP000822688">
    <property type="component" value="Chromosome 1"/>
</dbReference>
<comment type="similarity">
    <text evidence="2">Belongs to the TMEM19 family.</text>
</comment>
<evidence type="ECO:0000256" key="6">
    <source>
        <dbReference type="SAM" id="Phobius"/>
    </source>
</evidence>
<evidence type="ECO:0000256" key="2">
    <source>
        <dbReference type="ARBA" id="ARBA00009012"/>
    </source>
</evidence>
<feature type="transmembrane region" description="Helical" evidence="6">
    <location>
        <begin position="251"/>
        <end position="268"/>
    </location>
</feature>
<evidence type="ECO:0008006" key="9">
    <source>
        <dbReference type="Google" id="ProtNLM"/>
    </source>
</evidence>
<feature type="transmembrane region" description="Helical" evidence="6">
    <location>
        <begin position="68"/>
        <end position="89"/>
    </location>
</feature>